<evidence type="ECO:0000256" key="1">
    <source>
        <dbReference type="SAM" id="MobiDB-lite"/>
    </source>
</evidence>
<reference evidence="2" key="1">
    <citation type="journal article" date="2023" name="bioRxiv">
        <title>Novel crAssphage isolates exhibit conserved gene order and purifying selection of the host specificity protein.</title>
        <authorList>
            <person name="Papudeshi B."/>
            <person name="Vega A.A."/>
            <person name="Souza C."/>
            <person name="Giles S.K."/>
            <person name="Mallawaarachchi V."/>
            <person name="Roach M.J."/>
            <person name="An M."/>
            <person name="Jacobson N."/>
            <person name="McNair K."/>
            <person name="Mora M.F."/>
            <person name="Pastrana K."/>
            <person name="Leigh C."/>
            <person name="Cram C."/>
            <person name="Plewa W.S."/>
            <person name="Grigson S.R."/>
            <person name="Bouras G."/>
            <person name="Decewicz P."/>
            <person name="Luque A."/>
            <person name="Droit L."/>
            <person name="Handley S.A."/>
            <person name="Segall A.M."/>
            <person name="Dinsdale E.A."/>
            <person name="Edwards R.A."/>
        </authorList>
    </citation>
    <scope>NUCLEOTIDE SEQUENCE</scope>
    <source>
        <strain evidence="2">Bc03</strain>
    </source>
</reference>
<dbReference type="EMBL" id="OQ198718">
    <property type="protein sequence ID" value="WEY17619.1"/>
    <property type="molecule type" value="Genomic_DNA"/>
</dbReference>
<sequence length="93" mass="10863">MKMEPKGPKELSREQLTGMLHQLSEQDRKLVEENRKLKGAIQEMYMTNTFKRLDYLFKVVESTNSVFSKDFIAKCAKEIEDITFGTEEPVTEE</sequence>
<dbReference type="Proteomes" id="UP001225300">
    <property type="component" value="Segment"/>
</dbReference>
<name>A0AAF0DNR5_9CAUD</name>
<accession>A0AAF0DNR5</accession>
<evidence type="ECO:0000313" key="2">
    <source>
        <dbReference type="EMBL" id="WEY17619.1"/>
    </source>
</evidence>
<evidence type="ECO:0000313" key="3">
    <source>
        <dbReference type="Proteomes" id="UP001225300"/>
    </source>
</evidence>
<feature type="compositionally biased region" description="Basic and acidic residues" evidence="1">
    <location>
        <begin position="1"/>
        <end position="13"/>
    </location>
</feature>
<feature type="region of interest" description="Disordered" evidence="1">
    <location>
        <begin position="1"/>
        <end position="25"/>
    </location>
</feature>
<proteinExistence type="predicted"/>
<protein>
    <submittedName>
        <fullName evidence="2">Uncharacterized protein</fullName>
    </submittedName>
</protein>
<keyword evidence="3" id="KW-1185">Reference proteome</keyword>
<organism evidence="2 3">
    <name type="scientific">Kolpuevirus sp. 'frurule'</name>
    <dbReference type="NCBI Taxonomy" id="3028514"/>
    <lineage>
        <taxon>Viruses</taxon>
        <taxon>Duplodnaviria</taxon>
        <taxon>Heunggongvirae</taxon>
        <taxon>Uroviricota</taxon>
        <taxon>Caudoviricetes</taxon>
        <taxon>Crassvirales</taxon>
        <taxon>Steigviridae</taxon>
        <taxon>Asinivirinae</taxon>
        <taxon>Kolpuevirus</taxon>
    </lineage>
</organism>